<dbReference type="OrthoDB" id="9849901at2"/>
<sequence>MNGKATRQSAPPSRPKKLDMRLTVQEYSLLERGAHRRGLTVSAFTRAVAVDAANTFEGRPPAPETAPVAAVPPLTDEQAAVIAALRVEVMRAGIEVRDVARRAHTDGVDLGELGSAIDALGVWMREVVALLGGRSQP</sequence>
<accession>A0A495II15</accession>
<organism evidence="1 2">
    <name type="scientific">Frondihabitans australicus</name>
    <dbReference type="NCBI Taxonomy" id="386892"/>
    <lineage>
        <taxon>Bacteria</taxon>
        <taxon>Bacillati</taxon>
        <taxon>Actinomycetota</taxon>
        <taxon>Actinomycetes</taxon>
        <taxon>Micrococcales</taxon>
        <taxon>Microbacteriaceae</taxon>
        <taxon>Frondihabitans</taxon>
    </lineage>
</organism>
<keyword evidence="2" id="KW-1185">Reference proteome</keyword>
<comment type="caution">
    <text evidence="1">The sequence shown here is derived from an EMBL/GenBank/DDBJ whole genome shotgun (WGS) entry which is preliminary data.</text>
</comment>
<evidence type="ECO:0000313" key="1">
    <source>
        <dbReference type="EMBL" id="RKR74756.1"/>
    </source>
</evidence>
<dbReference type="AlphaFoldDB" id="A0A495II15"/>
<gene>
    <name evidence="1" type="ORF">C8E83_1885</name>
</gene>
<dbReference type="EMBL" id="RBKS01000001">
    <property type="protein sequence ID" value="RKR74756.1"/>
    <property type="molecule type" value="Genomic_DNA"/>
</dbReference>
<name>A0A495II15_9MICO</name>
<proteinExistence type="predicted"/>
<protein>
    <submittedName>
        <fullName evidence="1">Uncharacterized protein</fullName>
    </submittedName>
</protein>
<dbReference type="Proteomes" id="UP000280008">
    <property type="component" value="Unassembled WGS sequence"/>
</dbReference>
<reference evidence="1 2" key="1">
    <citation type="submission" date="2018-10" db="EMBL/GenBank/DDBJ databases">
        <title>Sequencing the genomes of 1000 actinobacteria strains.</title>
        <authorList>
            <person name="Klenk H.-P."/>
        </authorList>
    </citation>
    <scope>NUCLEOTIDE SEQUENCE [LARGE SCALE GENOMIC DNA]</scope>
    <source>
        <strain evidence="1 2">DSM 17894</strain>
    </source>
</reference>
<evidence type="ECO:0000313" key="2">
    <source>
        <dbReference type="Proteomes" id="UP000280008"/>
    </source>
</evidence>
<dbReference type="RefSeq" id="WP_121369622.1">
    <property type="nucleotide sequence ID" value="NZ_RBKS01000001.1"/>
</dbReference>